<evidence type="ECO:0000313" key="9">
    <source>
        <dbReference type="EMBL" id="KAF2882819.1"/>
    </source>
</evidence>
<evidence type="ECO:0000256" key="2">
    <source>
        <dbReference type="ARBA" id="ARBA00007018"/>
    </source>
</evidence>
<feature type="transmembrane region" description="Helical" evidence="8">
    <location>
        <begin position="181"/>
        <end position="199"/>
    </location>
</feature>
<dbReference type="EMBL" id="VTPC01090587">
    <property type="protein sequence ID" value="KAF2882819.1"/>
    <property type="molecule type" value="Genomic_DNA"/>
</dbReference>
<dbReference type="AlphaFoldDB" id="A0A8K0C8X7"/>
<evidence type="ECO:0000256" key="5">
    <source>
        <dbReference type="ARBA" id="ARBA00023136"/>
    </source>
</evidence>
<feature type="transmembrane region" description="Helical" evidence="8">
    <location>
        <begin position="145"/>
        <end position="169"/>
    </location>
</feature>
<reference evidence="9" key="1">
    <citation type="submission" date="2019-08" db="EMBL/GenBank/DDBJ databases">
        <title>The genome of the North American firefly Photinus pyralis.</title>
        <authorList>
            <consortium name="Photinus pyralis genome working group"/>
            <person name="Fallon T.R."/>
            <person name="Sander Lower S.E."/>
            <person name="Weng J.-K."/>
        </authorList>
    </citation>
    <scope>NUCLEOTIDE SEQUENCE</scope>
    <source>
        <strain evidence="9">TRF0915ILg1</strain>
        <tissue evidence="9">Whole body</tissue>
    </source>
</reference>
<keyword evidence="6" id="KW-0479">Metal-binding</keyword>
<comment type="similarity">
    <text evidence="2">Belongs to the ADIPOR family.</text>
</comment>
<evidence type="ECO:0000313" key="10">
    <source>
        <dbReference type="Proteomes" id="UP000801492"/>
    </source>
</evidence>
<dbReference type="GO" id="GO:0038023">
    <property type="term" value="F:signaling receptor activity"/>
    <property type="evidence" value="ECO:0007669"/>
    <property type="project" value="TreeGrafter"/>
</dbReference>
<organism evidence="9 10">
    <name type="scientific">Ignelater luminosus</name>
    <name type="common">Cucubano</name>
    <name type="synonym">Pyrophorus luminosus</name>
    <dbReference type="NCBI Taxonomy" id="2038154"/>
    <lineage>
        <taxon>Eukaryota</taxon>
        <taxon>Metazoa</taxon>
        <taxon>Ecdysozoa</taxon>
        <taxon>Arthropoda</taxon>
        <taxon>Hexapoda</taxon>
        <taxon>Insecta</taxon>
        <taxon>Pterygota</taxon>
        <taxon>Neoptera</taxon>
        <taxon>Endopterygota</taxon>
        <taxon>Coleoptera</taxon>
        <taxon>Polyphaga</taxon>
        <taxon>Elateriformia</taxon>
        <taxon>Elateroidea</taxon>
        <taxon>Elateridae</taxon>
        <taxon>Agrypninae</taxon>
        <taxon>Pyrophorini</taxon>
        <taxon>Ignelater</taxon>
    </lineage>
</organism>
<comment type="subcellular location">
    <subcellularLocation>
        <location evidence="1">Membrane</location>
        <topology evidence="1">Multi-pass membrane protein</topology>
    </subcellularLocation>
</comment>
<keyword evidence="4 8" id="KW-1133">Transmembrane helix</keyword>
<feature type="region of interest" description="Disordered" evidence="7">
    <location>
        <begin position="1"/>
        <end position="22"/>
    </location>
</feature>
<protein>
    <recommendedName>
        <fullName evidence="11">Adiponectin receptor protein</fullName>
    </recommendedName>
</protein>
<evidence type="ECO:0008006" key="11">
    <source>
        <dbReference type="Google" id="ProtNLM"/>
    </source>
</evidence>
<keyword evidence="6" id="KW-0862">Zinc</keyword>
<feature type="binding site" evidence="6">
    <location>
        <position position="315"/>
    </location>
    <ligand>
        <name>Zn(2+)</name>
        <dbReference type="ChEBI" id="CHEBI:29105"/>
    </ligand>
</feature>
<sequence length="354" mass="40442">MDSNKTETLRKRPMSDSLPELKNSKLMEQEPFLKDVETEDSELDIAKFAHNVVDQAEEVVKRFIQASWNVCHFNMLPEWLQDNDFLKHGHRPPLPSFRACFKSIFRLHTETLNIWTHLIGCILFACIAAYFLIHPALDIHIQEKVVFGIFFAGAIICLGFSFTFHTVCCHSPIVSRVFSKLDYCGISMLIMGSSVPWLYYGFYCHFQPKLIYLIGVCTLGVATILVSFLEKFSAPEWRSLRAGVFVTFGLSSVIPAIHYGFIEGWFNKVSQKSLGWLLLMGILYIAGATLYAVRIPERFFPGKFDIWLHSHQIFHVFVIGAALVHFHGVSELAIHRITAEKCEIVDNLIYGRTL</sequence>
<feature type="transmembrane region" description="Helical" evidence="8">
    <location>
        <begin position="274"/>
        <end position="293"/>
    </location>
</feature>
<comment type="caution">
    <text evidence="9">The sequence shown here is derived from an EMBL/GenBank/DDBJ whole genome shotgun (WGS) entry which is preliminary data.</text>
</comment>
<feature type="transmembrane region" description="Helical" evidence="8">
    <location>
        <begin position="112"/>
        <end position="133"/>
    </location>
</feature>
<feature type="compositionally biased region" description="Basic and acidic residues" evidence="7">
    <location>
        <begin position="1"/>
        <end position="14"/>
    </location>
</feature>
<dbReference type="GO" id="GO:0005886">
    <property type="term" value="C:plasma membrane"/>
    <property type="evidence" value="ECO:0007669"/>
    <property type="project" value="TreeGrafter"/>
</dbReference>
<dbReference type="Proteomes" id="UP000801492">
    <property type="component" value="Unassembled WGS sequence"/>
</dbReference>
<evidence type="ECO:0000256" key="1">
    <source>
        <dbReference type="ARBA" id="ARBA00004141"/>
    </source>
</evidence>
<feature type="transmembrane region" description="Helical" evidence="8">
    <location>
        <begin position="242"/>
        <end position="262"/>
    </location>
</feature>
<proteinExistence type="inferred from homology"/>
<dbReference type="PANTHER" id="PTHR20855:SF52">
    <property type="entry name" value="ADIPONECTIN RECEPTOR PROTEIN"/>
    <property type="match status" value="1"/>
</dbReference>
<evidence type="ECO:0000256" key="4">
    <source>
        <dbReference type="ARBA" id="ARBA00022989"/>
    </source>
</evidence>
<evidence type="ECO:0000256" key="3">
    <source>
        <dbReference type="ARBA" id="ARBA00022692"/>
    </source>
</evidence>
<feature type="binding site" evidence="6">
    <location>
        <position position="165"/>
    </location>
    <ligand>
        <name>Zn(2+)</name>
        <dbReference type="ChEBI" id="CHEBI:29105"/>
    </ligand>
</feature>
<name>A0A8K0C8X7_IGNLU</name>
<dbReference type="GO" id="GO:0033211">
    <property type="term" value="P:adiponectin-activated signaling pathway"/>
    <property type="evidence" value="ECO:0007669"/>
    <property type="project" value="TreeGrafter"/>
</dbReference>
<gene>
    <name evidence="9" type="ORF">ILUMI_23331</name>
</gene>
<dbReference type="Pfam" id="PF03006">
    <property type="entry name" value="HlyIII"/>
    <property type="match status" value="1"/>
</dbReference>
<keyword evidence="10" id="KW-1185">Reference proteome</keyword>
<evidence type="ECO:0000256" key="8">
    <source>
        <dbReference type="SAM" id="Phobius"/>
    </source>
</evidence>
<dbReference type="OrthoDB" id="5585746at2759"/>
<feature type="binding site" evidence="6">
    <location>
        <position position="311"/>
    </location>
    <ligand>
        <name>Zn(2+)</name>
        <dbReference type="ChEBI" id="CHEBI:29105"/>
    </ligand>
</feature>
<evidence type="ECO:0000256" key="7">
    <source>
        <dbReference type="SAM" id="MobiDB-lite"/>
    </source>
</evidence>
<dbReference type="PANTHER" id="PTHR20855">
    <property type="entry name" value="ADIPOR/PROGESTIN RECEPTOR-RELATED"/>
    <property type="match status" value="1"/>
</dbReference>
<keyword evidence="5 8" id="KW-0472">Membrane</keyword>
<dbReference type="InterPro" id="IPR004254">
    <property type="entry name" value="AdipoR/HlyIII-related"/>
</dbReference>
<dbReference type="GO" id="GO:0046872">
    <property type="term" value="F:metal ion binding"/>
    <property type="evidence" value="ECO:0007669"/>
    <property type="project" value="UniProtKB-KW"/>
</dbReference>
<keyword evidence="3 8" id="KW-0812">Transmembrane</keyword>
<feature type="transmembrane region" description="Helical" evidence="8">
    <location>
        <begin position="211"/>
        <end position="230"/>
    </location>
</feature>
<accession>A0A8K0C8X7</accession>
<evidence type="ECO:0000256" key="6">
    <source>
        <dbReference type="PIRSR" id="PIRSR604254-1"/>
    </source>
</evidence>